<evidence type="ECO:0000256" key="1">
    <source>
        <dbReference type="ARBA" id="ARBA00022729"/>
    </source>
</evidence>
<feature type="binding site" evidence="7">
    <location>
        <position position="288"/>
    </location>
    <ligand>
        <name>chloride</name>
        <dbReference type="ChEBI" id="CHEBI:17996"/>
        <label>1</label>
    </ligand>
</feature>
<feature type="active site" description="Proton acceptor 2" evidence="6">
    <location>
        <position position="438"/>
    </location>
</feature>
<dbReference type="KEGG" id="ole:K0B96_06360"/>
<dbReference type="RefSeq" id="WP_220165124.1">
    <property type="nucleotide sequence ID" value="NZ_CP080507.1"/>
</dbReference>
<feature type="binding site" evidence="10">
    <location>
        <position position="441"/>
    </location>
    <ligand>
        <name>Zn(2+)</name>
        <dbReference type="ChEBI" id="CHEBI:29105"/>
        <label>2</label>
        <note>catalytic</note>
    </ligand>
</feature>
<protein>
    <submittedName>
        <fullName evidence="11">M2 family metallopeptidase</fullName>
    </submittedName>
</protein>
<feature type="active site" description="Proton donor 2" evidence="6">
    <location>
        <position position="569"/>
    </location>
</feature>
<organism evidence="11 12">
    <name type="scientific">Horticoccus luteus</name>
    <dbReference type="NCBI Taxonomy" id="2862869"/>
    <lineage>
        <taxon>Bacteria</taxon>
        <taxon>Pseudomonadati</taxon>
        <taxon>Verrucomicrobiota</taxon>
        <taxon>Opitutia</taxon>
        <taxon>Opitutales</taxon>
        <taxon>Opitutaceae</taxon>
        <taxon>Horticoccus</taxon>
    </lineage>
</organism>
<dbReference type="EMBL" id="CP080507">
    <property type="protein sequence ID" value="QYM80233.1"/>
    <property type="molecule type" value="Genomic_DNA"/>
</dbReference>
<dbReference type="Pfam" id="PF01401">
    <property type="entry name" value="Peptidase_M2"/>
    <property type="match status" value="1"/>
</dbReference>
<gene>
    <name evidence="11" type="ORF">K0B96_06360</name>
</gene>
<dbReference type="InterPro" id="IPR001548">
    <property type="entry name" value="Peptidase_M2"/>
</dbReference>
<evidence type="ECO:0000313" key="12">
    <source>
        <dbReference type="Proteomes" id="UP000825051"/>
    </source>
</evidence>
<dbReference type="Proteomes" id="UP000825051">
    <property type="component" value="Chromosome"/>
</dbReference>
<dbReference type="PRINTS" id="PR00791">
    <property type="entry name" value="PEPDIPTASEA"/>
</dbReference>
<dbReference type="CDD" id="cd06461">
    <property type="entry name" value="M2_ACE"/>
    <property type="match status" value="1"/>
</dbReference>
<keyword evidence="12" id="KW-1185">Reference proteome</keyword>
<feature type="active site" description="Proton acceptor 1" evidence="4">
    <location>
        <position position="438"/>
    </location>
</feature>
<evidence type="ECO:0000256" key="7">
    <source>
        <dbReference type="PIRSR" id="PIRSR601548-2"/>
    </source>
</evidence>
<evidence type="ECO:0000313" key="11">
    <source>
        <dbReference type="EMBL" id="QYM80233.1"/>
    </source>
</evidence>
<dbReference type="PANTHER" id="PTHR10514:SF27">
    <property type="entry name" value="ANGIOTENSIN-CONVERTING ENZYME"/>
    <property type="match status" value="1"/>
</dbReference>
<keyword evidence="3 5" id="KW-0325">Glycoprotein</keyword>
<feature type="active site" description="Proton donor 1" evidence="4">
    <location>
        <position position="569"/>
    </location>
</feature>
<evidence type="ECO:0000256" key="2">
    <source>
        <dbReference type="ARBA" id="ARBA00023157"/>
    </source>
</evidence>
<feature type="binding site" evidence="8">
    <location>
        <position position="467"/>
    </location>
    <ligand>
        <name>Zn(2+)</name>
        <dbReference type="ChEBI" id="CHEBI:29105"/>
        <label>1</label>
        <note>catalytic</note>
    </ligand>
</feature>
<keyword evidence="8" id="KW-0479">Metal-binding</keyword>
<name>A0A8F9TXW0_9BACT</name>
<keyword evidence="1" id="KW-0732">Signal</keyword>
<feature type="binding site" evidence="8">
    <location>
        <position position="437"/>
    </location>
    <ligand>
        <name>Zn(2+)</name>
        <dbReference type="ChEBI" id="CHEBI:29105"/>
        <label>1</label>
        <note>catalytic</note>
    </ligand>
</feature>
<feature type="binding site" evidence="10">
    <location>
        <position position="437"/>
    </location>
    <ligand>
        <name>Zn(2+)</name>
        <dbReference type="ChEBI" id="CHEBI:29105"/>
        <label>2</label>
        <note>catalytic</note>
    </ligand>
</feature>
<evidence type="ECO:0000256" key="8">
    <source>
        <dbReference type="PIRSR" id="PIRSR601548-3"/>
    </source>
</evidence>
<dbReference type="GO" id="GO:0008237">
    <property type="term" value="F:metallopeptidase activity"/>
    <property type="evidence" value="ECO:0007669"/>
    <property type="project" value="InterPro"/>
</dbReference>
<dbReference type="SUPFAM" id="SSF55486">
    <property type="entry name" value="Metalloproteases ('zincins'), catalytic domain"/>
    <property type="match status" value="1"/>
</dbReference>
<evidence type="ECO:0000256" key="5">
    <source>
        <dbReference type="PIRSR" id="PIRSR601548-10"/>
    </source>
</evidence>
<keyword evidence="8" id="KW-0862">Zinc</keyword>
<evidence type="ECO:0000256" key="9">
    <source>
        <dbReference type="PIRSR" id="PIRSR601548-5"/>
    </source>
</evidence>
<dbReference type="PROSITE" id="PS52011">
    <property type="entry name" value="PEPTIDASE_M2"/>
    <property type="match status" value="1"/>
</dbReference>
<dbReference type="AlphaFoldDB" id="A0A8F9TXW0"/>
<dbReference type="Gene3D" id="1.10.1370.30">
    <property type="match status" value="1"/>
</dbReference>
<accession>A0A8F9TXW0</accession>
<reference evidence="11" key="1">
    <citation type="submission" date="2021-08" db="EMBL/GenBank/DDBJ databases">
        <title>Genome of a novel bacterium of the phylum Verrucomicrobia, Oleiharenicola sp. KSB-15.</title>
        <authorList>
            <person name="Chung J.-H."/>
            <person name="Ahn J.-H."/>
            <person name="Yoon Y."/>
            <person name="Kim D.-Y."/>
            <person name="An S.-H."/>
            <person name="Park I."/>
            <person name="Yeon J."/>
        </authorList>
    </citation>
    <scope>NUCLEOTIDE SEQUENCE</scope>
    <source>
        <strain evidence="11">KSB-15</strain>
    </source>
</reference>
<dbReference type="GO" id="GO:0016020">
    <property type="term" value="C:membrane"/>
    <property type="evidence" value="ECO:0007669"/>
    <property type="project" value="InterPro"/>
</dbReference>
<dbReference type="GO" id="GO:0006508">
    <property type="term" value="P:proteolysis"/>
    <property type="evidence" value="ECO:0007669"/>
    <property type="project" value="InterPro"/>
</dbReference>
<feature type="binding site" evidence="8">
    <location>
        <position position="441"/>
    </location>
    <ligand>
        <name>Zn(2+)</name>
        <dbReference type="ChEBI" id="CHEBI:29105"/>
        <label>1</label>
        <note>catalytic</note>
    </ligand>
</feature>
<proteinExistence type="predicted"/>
<feature type="glycosylation site" description="N-linked (GlcNAc...) asparagine" evidence="9">
    <location>
        <position position="114"/>
    </location>
</feature>
<evidence type="ECO:0000256" key="6">
    <source>
        <dbReference type="PIRSR" id="PIRSR601548-11"/>
    </source>
</evidence>
<sequence length="670" mass="74865">MTSRIRRAQRSSCSVGTSTAHAFRIARLARRDISSGVIASDSSNSPAAVNACHPQPALRLSPRLHLPASRVMRNLIVRCALALAALSAASRGASAAAVVNPTQARADHFLALVNASYQALVTVTSEAQWAAATDVTPAHDAASETAGKAFAAFNGNPALIREAKDLLAHRAELNDLTVRELQRVLLNAAEGPMTNPALVDARIAAETKQASILNSFEFKLHGKVVTANDIDNLLESSTDLAERQAVWEASKESGVALKAGLIKLRDLRNGVAEEMGYPDYFSLQVAKYGMTADQMLQLNDEFMRVLRPLYLQLHTWVKYKLAEKYHQPVPKLIPAHWINNRWSQEWDGLSEGADLTKFFDGRTPEFVIKSAEQFYTGMGFAPLPASFWTKSDLYPVPAGDPRKKNTHASCWHIDLAHDIRSLQSIEANPYWFSTAHHELGHAFYFMSYTRPEVPMLLRDGANPGFHEGFGELGALASNQAPYLKSIGLLPADYHVDQTAFLLNDALSPGVVFIYWSSGVMTHWEADIYAHHLPASEWNKRWWQYVRDFQGIEPPAPRGEEYCDAATKTHIDDTPAYYHNYAFAQVFKYQLHDYIARKILHQPPQSCNYANNKAVGDFMKSIMEKGATEDWRQVLEEATGEKFSTRAMLDYYAPLMKWLQEQNKGRQIGWE</sequence>
<dbReference type="GO" id="GO:0008241">
    <property type="term" value="F:peptidyl-dipeptidase activity"/>
    <property type="evidence" value="ECO:0007669"/>
    <property type="project" value="InterPro"/>
</dbReference>
<feature type="glycosylation site" description="N-linked (GlcNAc...) asparagine; partial" evidence="5">
    <location>
        <position position="214"/>
    </location>
</feature>
<evidence type="ECO:0000256" key="10">
    <source>
        <dbReference type="PIRSR" id="PIRSR601548-8"/>
    </source>
</evidence>
<keyword evidence="2" id="KW-1015">Disulfide bond</keyword>
<feature type="binding site" evidence="10">
    <location>
        <position position="467"/>
    </location>
    <ligand>
        <name>Zn(2+)</name>
        <dbReference type="ChEBI" id="CHEBI:29105"/>
        <label>2</label>
        <note>catalytic</note>
    </ligand>
</feature>
<dbReference type="PANTHER" id="PTHR10514">
    <property type="entry name" value="ANGIOTENSIN-CONVERTING ENZYME"/>
    <property type="match status" value="1"/>
</dbReference>
<evidence type="ECO:0000256" key="3">
    <source>
        <dbReference type="ARBA" id="ARBA00023180"/>
    </source>
</evidence>
<evidence type="ECO:0000256" key="4">
    <source>
        <dbReference type="PIRSR" id="PIRSR601548-1"/>
    </source>
</evidence>